<evidence type="ECO:0000256" key="1">
    <source>
        <dbReference type="ARBA" id="ARBA00001964"/>
    </source>
</evidence>
<dbReference type="AlphaFoldDB" id="A0A8E2EXI3"/>
<evidence type="ECO:0000256" key="2">
    <source>
        <dbReference type="ARBA" id="ARBA00007812"/>
    </source>
</evidence>
<evidence type="ECO:0000313" key="7">
    <source>
        <dbReference type="EMBL" id="OCL06706.1"/>
    </source>
</evidence>
<dbReference type="GO" id="GO:0005829">
    <property type="term" value="C:cytosol"/>
    <property type="evidence" value="ECO:0007669"/>
    <property type="project" value="TreeGrafter"/>
</dbReference>
<evidence type="ECO:0000259" key="6">
    <source>
        <dbReference type="Pfam" id="PF00205"/>
    </source>
</evidence>
<keyword evidence="3" id="KW-0479">Metal-binding</keyword>
<dbReference type="Gene3D" id="3.40.50.970">
    <property type="match status" value="1"/>
</dbReference>
<name>A0A8E2EXI3_9PEZI</name>
<feature type="domain" description="Thiamine pyrophosphate enzyme central" evidence="6">
    <location>
        <begin position="93"/>
        <end position="201"/>
    </location>
</feature>
<dbReference type="Gene3D" id="3.40.50.1220">
    <property type="entry name" value="TPP-binding domain"/>
    <property type="match status" value="1"/>
</dbReference>
<dbReference type="InterPro" id="IPR012110">
    <property type="entry name" value="PDC/IPDC-like"/>
</dbReference>
<dbReference type="Proteomes" id="UP000250140">
    <property type="component" value="Unassembled WGS sequence"/>
</dbReference>
<dbReference type="GO" id="GO:0030976">
    <property type="term" value="F:thiamine pyrophosphate binding"/>
    <property type="evidence" value="ECO:0007669"/>
    <property type="project" value="InterPro"/>
</dbReference>
<evidence type="ECO:0000313" key="8">
    <source>
        <dbReference type="Proteomes" id="UP000250140"/>
    </source>
</evidence>
<keyword evidence="8" id="KW-1185">Reference proteome</keyword>
<dbReference type="InterPro" id="IPR029035">
    <property type="entry name" value="DHS-like_NAD/FAD-binding_dom"/>
</dbReference>
<organism evidence="7 8">
    <name type="scientific">Glonium stellatum</name>
    <dbReference type="NCBI Taxonomy" id="574774"/>
    <lineage>
        <taxon>Eukaryota</taxon>
        <taxon>Fungi</taxon>
        <taxon>Dikarya</taxon>
        <taxon>Ascomycota</taxon>
        <taxon>Pezizomycotina</taxon>
        <taxon>Dothideomycetes</taxon>
        <taxon>Pleosporomycetidae</taxon>
        <taxon>Gloniales</taxon>
        <taxon>Gloniaceae</taxon>
        <taxon>Glonium</taxon>
    </lineage>
</organism>
<dbReference type="Pfam" id="PF00205">
    <property type="entry name" value="TPP_enzyme_M"/>
    <property type="match status" value="1"/>
</dbReference>
<gene>
    <name evidence="7" type="ORF">AOQ84DRAFT_378355</name>
</gene>
<dbReference type="OrthoDB" id="308383at2759"/>
<dbReference type="PANTHER" id="PTHR43452">
    <property type="entry name" value="PYRUVATE DECARBOXYLASE"/>
    <property type="match status" value="1"/>
</dbReference>
<dbReference type="InterPro" id="IPR012000">
    <property type="entry name" value="Thiamin_PyroP_enz_cen_dom"/>
</dbReference>
<protein>
    <submittedName>
        <fullName evidence="7">DHS-like NAD/FAD-binding domain-containing protein</fullName>
    </submittedName>
</protein>
<dbReference type="GO" id="GO:0005634">
    <property type="term" value="C:nucleus"/>
    <property type="evidence" value="ECO:0007669"/>
    <property type="project" value="TreeGrafter"/>
</dbReference>
<dbReference type="GO" id="GO:0004737">
    <property type="term" value="F:pyruvate decarboxylase activity"/>
    <property type="evidence" value="ECO:0007669"/>
    <property type="project" value="TreeGrafter"/>
</dbReference>
<comment type="similarity">
    <text evidence="2">Belongs to the TPP enzyme family.</text>
</comment>
<accession>A0A8E2EXI3</accession>
<proteinExistence type="inferred from homology"/>
<keyword evidence="5" id="KW-0786">Thiamine pyrophosphate</keyword>
<comment type="cofactor">
    <cofactor evidence="1">
        <name>thiamine diphosphate</name>
        <dbReference type="ChEBI" id="CHEBI:58937"/>
    </cofactor>
</comment>
<evidence type="ECO:0000256" key="3">
    <source>
        <dbReference type="ARBA" id="ARBA00022723"/>
    </source>
</evidence>
<dbReference type="GO" id="GO:0000949">
    <property type="term" value="P:aromatic amino acid family catabolic process to alcohol via Ehrlich pathway"/>
    <property type="evidence" value="ECO:0007669"/>
    <property type="project" value="TreeGrafter"/>
</dbReference>
<keyword evidence="4" id="KW-0460">Magnesium</keyword>
<dbReference type="GO" id="GO:0000287">
    <property type="term" value="F:magnesium ion binding"/>
    <property type="evidence" value="ECO:0007669"/>
    <property type="project" value="InterPro"/>
</dbReference>
<evidence type="ECO:0000256" key="5">
    <source>
        <dbReference type="ARBA" id="ARBA00023052"/>
    </source>
</evidence>
<dbReference type="SUPFAM" id="SSF52467">
    <property type="entry name" value="DHS-like NAD/FAD-binding domain"/>
    <property type="match status" value="1"/>
</dbReference>
<reference evidence="7 8" key="1">
    <citation type="journal article" date="2016" name="Nat. Commun.">
        <title>Ectomycorrhizal ecology is imprinted in the genome of the dominant symbiotic fungus Cenococcum geophilum.</title>
        <authorList>
            <consortium name="DOE Joint Genome Institute"/>
            <person name="Peter M."/>
            <person name="Kohler A."/>
            <person name="Ohm R.A."/>
            <person name="Kuo A."/>
            <person name="Krutzmann J."/>
            <person name="Morin E."/>
            <person name="Arend M."/>
            <person name="Barry K.W."/>
            <person name="Binder M."/>
            <person name="Choi C."/>
            <person name="Clum A."/>
            <person name="Copeland A."/>
            <person name="Grisel N."/>
            <person name="Haridas S."/>
            <person name="Kipfer T."/>
            <person name="LaButti K."/>
            <person name="Lindquist E."/>
            <person name="Lipzen A."/>
            <person name="Maire R."/>
            <person name="Meier B."/>
            <person name="Mihaltcheva S."/>
            <person name="Molinier V."/>
            <person name="Murat C."/>
            <person name="Poggeler S."/>
            <person name="Quandt C.A."/>
            <person name="Sperisen C."/>
            <person name="Tritt A."/>
            <person name="Tisserant E."/>
            <person name="Crous P.W."/>
            <person name="Henrissat B."/>
            <person name="Nehls U."/>
            <person name="Egli S."/>
            <person name="Spatafora J.W."/>
            <person name="Grigoriev I.V."/>
            <person name="Martin F.M."/>
        </authorList>
    </citation>
    <scope>NUCLEOTIDE SEQUENCE [LARGE SCALE GENOMIC DNA]</scope>
    <source>
        <strain evidence="7 8">CBS 207.34</strain>
    </source>
</reference>
<evidence type="ECO:0000256" key="4">
    <source>
        <dbReference type="ARBA" id="ARBA00022842"/>
    </source>
</evidence>
<sequence length="290" mass="32055">MIHHSIGQTPDHQVYNMSSRLLRAAAAELWDVKTAPYEIDRVIRECFIQSCPVYIFMPLYLAMEEVPAGLLDTRIDISLPVDPGAQDAAVGAIKQAVSNAQNPSVLIDALVHRHNAVQETLKLIDKLQIPFYVANCGKSIIDETHPLYVGVYNGKFSSLGVADACESSDTVLVLGYLPSDTNSGGFSRKLPLENCVTINPHNVIVKGQNYPNIFIKPLLSRLSSILADTPIHEFNIPRLLPPLQPKDFSATHITQSWIWHRLAKFFQPGDIVIGETGTACFGLLLNCWVQ</sequence>
<dbReference type="PANTHER" id="PTHR43452:SF30">
    <property type="entry name" value="PYRUVATE DECARBOXYLASE ISOZYME 1-RELATED"/>
    <property type="match status" value="1"/>
</dbReference>
<dbReference type="EMBL" id="KV749994">
    <property type="protein sequence ID" value="OCL06706.1"/>
    <property type="molecule type" value="Genomic_DNA"/>
</dbReference>